<keyword evidence="8 9" id="KW-0368">Histidine biosynthesis</keyword>
<evidence type="ECO:0000256" key="2">
    <source>
        <dbReference type="ARBA" id="ARBA00005204"/>
    </source>
</evidence>
<dbReference type="NCBIfam" id="TIGR03188">
    <property type="entry name" value="histidine_hisI"/>
    <property type="match status" value="1"/>
</dbReference>
<evidence type="ECO:0000256" key="9">
    <source>
        <dbReference type="HAMAP-Rule" id="MF_01020"/>
    </source>
</evidence>
<dbReference type="Gene3D" id="1.10.287.1080">
    <property type="entry name" value="MazG-like"/>
    <property type="match status" value="1"/>
</dbReference>
<keyword evidence="5 9" id="KW-0547">Nucleotide-binding</keyword>
<comment type="caution">
    <text evidence="10">The sequence shown here is derived from an EMBL/GenBank/DDBJ whole genome shotgun (WGS) entry which is preliminary data.</text>
</comment>
<comment type="subcellular location">
    <subcellularLocation>
        <location evidence="9">Cytoplasm</location>
    </subcellularLocation>
</comment>
<accession>A0A2T4ZDX6</accession>
<dbReference type="Proteomes" id="UP000241808">
    <property type="component" value="Unassembled WGS sequence"/>
</dbReference>
<dbReference type="CDD" id="cd11534">
    <property type="entry name" value="NTP-PPase_HisIE_like"/>
    <property type="match status" value="1"/>
</dbReference>
<keyword evidence="7 9" id="KW-0067">ATP-binding</keyword>
<comment type="similarity">
    <text evidence="3 9">Belongs to the PRA-PH family.</text>
</comment>
<dbReference type="RefSeq" id="WP_108175639.1">
    <property type="nucleotide sequence ID" value="NZ_JAIESU010000022.1"/>
</dbReference>
<comment type="catalytic activity">
    <reaction evidence="1 9">
        <text>1-(5-phospho-beta-D-ribosyl)-ATP + H2O = 1-(5-phospho-beta-D-ribosyl)-5'-AMP + diphosphate + H(+)</text>
        <dbReference type="Rhea" id="RHEA:22828"/>
        <dbReference type="ChEBI" id="CHEBI:15377"/>
        <dbReference type="ChEBI" id="CHEBI:15378"/>
        <dbReference type="ChEBI" id="CHEBI:33019"/>
        <dbReference type="ChEBI" id="CHEBI:59457"/>
        <dbReference type="ChEBI" id="CHEBI:73183"/>
        <dbReference type="EC" id="3.6.1.31"/>
    </reaction>
</comment>
<evidence type="ECO:0000313" key="10">
    <source>
        <dbReference type="EMBL" id="PTM60099.1"/>
    </source>
</evidence>
<evidence type="ECO:0000256" key="3">
    <source>
        <dbReference type="ARBA" id="ARBA00009392"/>
    </source>
</evidence>
<name>A0A2T4ZDX6_9HYPH</name>
<dbReference type="SUPFAM" id="SSF101386">
    <property type="entry name" value="all-alpha NTP pyrophosphatases"/>
    <property type="match status" value="1"/>
</dbReference>
<dbReference type="GO" id="GO:0000105">
    <property type="term" value="P:L-histidine biosynthetic process"/>
    <property type="evidence" value="ECO:0007669"/>
    <property type="project" value="UniProtKB-UniRule"/>
</dbReference>
<reference evidence="10 11" key="1">
    <citation type="submission" date="2018-04" db="EMBL/GenBank/DDBJ databases">
        <title>Genomic Encyclopedia of Archaeal and Bacterial Type Strains, Phase II (KMG-II): from individual species to whole genera.</title>
        <authorList>
            <person name="Goeker M."/>
        </authorList>
    </citation>
    <scope>NUCLEOTIDE SEQUENCE [LARGE SCALE GENOMIC DNA]</scope>
    <source>
        <strain evidence="10 11">DSM 25521</strain>
    </source>
</reference>
<proteinExistence type="inferred from homology"/>
<dbReference type="PANTHER" id="PTHR42945">
    <property type="entry name" value="HISTIDINE BIOSYNTHESIS BIFUNCTIONAL PROTEIN"/>
    <property type="match status" value="1"/>
</dbReference>
<dbReference type="PANTHER" id="PTHR42945:SF1">
    <property type="entry name" value="HISTIDINE BIOSYNTHESIS BIFUNCTIONAL PROTEIN HIS7"/>
    <property type="match status" value="1"/>
</dbReference>
<keyword evidence="11" id="KW-1185">Reference proteome</keyword>
<keyword evidence="6 9" id="KW-0378">Hydrolase</keyword>
<dbReference type="InterPro" id="IPR008179">
    <property type="entry name" value="HisE"/>
</dbReference>
<comment type="pathway">
    <text evidence="2 9">Amino-acid biosynthesis; L-histidine biosynthesis; L-histidine from 5-phospho-alpha-D-ribose 1-diphosphate: step 2/9.</text>
</comment>
<evidence type="ECO:0000256" key="4">
    <source>
        <dbReference type="ARBA" id="ARBA00022605"/>
    </source>
</evidence>
<dbReference type="UniPathway" id="UPA00031">
    <property type="reaction ID" value="UER00007"/>
</dbReference>
<dbReference type="GO" id="GO:0005737">
    <property type="term" value="C:cytoplasm"/>
    <property type="evidence" value="ECO:0007669"/>
    <property type="project" value="UniProtKB-SubCell"/>
</dbReference>
<dbReference type="EMBL" id="PZZL01000003">
    <property type="protein sequence ID" value="PTM60099.1"/>
    <property type="molecule type" value="Genomic_DNA"/>
</dbReference>
<dbReference type="NCBIfam" id="NF001613">
    <property type="entry name" value="PRK00400.1-5"/>
    <property type="match status" value="1"/>
</dbReference>
<dbReference type="GO" id="GO:0005524">
    <property type="term" value="F:ATP binding"/>
    <property type="evidence" value="ECO:0007669"/>
    <property type="project" value="UniProtKB-KW"/>
</dbReference>
<evidence type="ECO:0000313" key="11">
    <source>
        <dbReference type="Proteomes" id="UP000241808"/>
    </source>
</evidence>
<dbReference type="GO" id="GO:0004636">
    <property type="term" value="F:phosphoribosyl-ATP diphosphatase activity"/>
    <property type="evidence" value="ECO:0007669"/>
    <property type="project" value="UniProtKB-UniRule"/>
</dbReference>
<evidence type="ECO:0000256" key="5">
    <source>
        <dbReference type="ARBA" id="ARBA00022741"/>
    </source>
</evidence>
<dbReference type="InterPro" id="IPR021130">
    <property type="entry name" value="PRib-ATP_PPHydrolase-like"/>
</dbReference>
<dbReference type="EC" id="3.6.1.31" evidence="9"/>
<sequence>MSAFSLADLEAIIADRAAAPASESYTAASLAKGPVHCARKFGEEAIEAIIAATEGHHQGLVAESADVLYHLLVVWRARGIGLDEVMAELARRTAQSGHAEKASRPKAS</sequence>
<organism evidence="10 11">
    <name type="scientific">Phreatobacter oligotrophus</name>
    <dbReference type="NCBI Taxonomy" id="1122261"/>
    <lineage>
        <taxon>Bacteria</taxon>
        <taxon>Pseudomonadati</taxon>
        <taxon>Pseudomonadota</taxon>
        <taxon>Alphaproteobacteria</taxon>
        <taxon>Hyphomicrobiales</taxon>
        <taxon>Phreatobacteraceae</taxon>
        <taxon>Phreatobacter</taxon>
    </lineage>
</organism>
<dbReference type="HAMAP" id="MF_01020">
    <property type="entry name" value="HisE"/>
    <property type="match status" value="1"/>
</dbReference>
<evidence type="ECO:0000256" key="8">
    <source>
        <dbReference type="ARBA" id="ARBA00023102"/>
    </source>
</evidence>
<dbReference type="AlphaFoldDB" id="A0A2T4ZDX6"/>
<protein>
    <recommendedName>
        <fullName evidence="9">Phosphoribosyl-ATP pyrophosphatase</fullName>
        <shortName evidence="9">PRA-PH</shortName>
        <ecNumber evidence="9">3.6.1.31</ecNumber>
    </recommendedName>
</protein>
<evidence type="ECO:0000256" key="1">
    <source>
        <dbReference type="ARBA" id="ARBA00001460"/>
    </source>
</evidence>
<gene>
    <name evidence="9" type="primary">hisE</name>
    <name evidence="10" type="ORF">C8P69_10324</name>
</gene>
<keyword evidence="9" id="KW-0963">Cytoplasm</keyword>
<dbReference type="Pfam" id="PF01503">
    <property type="entry name" value="PRA-PH"/>
    <property type="match status" value="1"/>
</dbReference>
<evidence type="ECO:0000256" key="7">
    <source>
        <dbReference type="ARBA" id="ARBA00022840"/>
    </source>
</evidence>
<keyword evidence="4 9" id="KW-0028">Amino-acid biosynthesis</keyword>
<evidence type="ECO:0000256" key="6">
    <source>
        <dbReference type="ARBA" id="ARBA00022801"/>
    </source>
</evidence>
<dbReference type="OrthoDB" id="9814738at2"/>